<organism evidence="1 2">
    <name type="scientific">Zhihengliuella halotolerans</name>
    <dbReference type="NCBI Taxonomy" id="370736"/>
    <lineage>
        <taxon>Bacteria</taxon>
        <taxon>Bacillati</taxon>
        <taxon>Actinomycetota</taxon>
        <taxon>Actinomycetes</taxon>
        <taxon>Micrococcales</taxon>
        <taxon>Micrococcaceae</taxon>
        <taxon>Zhihengliuella</taxon>
    </lineage>
</organism>
<dbReference type="RefSeq" id="WP_130451254.1">
    <property type="nucleotide sequence ID" value="NZ_SHLA01000001.1"/>
</dbReference>
<dbReference type="PANTHER" id="PTHR14136:SF17">
    <property type="entry name" value="BTB_POZ DOMAIN-CONTAINING PROTEIN KCTD9"/>
    <property type="match status" value="1"/>
</dbReference>
<dbReference type="OrthoDB" id="2579959at2"/>
<sequence length="218" mass="23269">MTDPKSPRLPSFADLAPSAHADLTALPVDGRVEDAAFVEDLAAGADLEDTVFTGCSFHRVGLSDADLNRASFGDCRFTELNAPVFRAPDSSWFNTRLAQTRLGSAELYGASLRSVRFDGGKLGFVNLRQAKLRDVAFHDVVFDELDLGAASLDRVSFTDCRVDTLTLDGAKLKDVDLRGVRFRAISGLAGLRGATIDAFQLADLAPALAAHVGLVVAD</sequence>
<accession>A0A4Q8AGD6</accession>
<evidence type="ECO:0000313" key="1">
    <source>
        <dbReference type="EMBL" id="RZU62719.1"/>
    </source>
</evidence>
<evidence type="ECO:0000313" key="2">
    <source>
        <dbReference type="Proteomes" id="UP000292685"/>
    </source>
</evidence>
<dbReference type="InterPro" id="IPR051082">
    <property type="entry name" value="Pentapeptide-BTB/POZ_domain"/>
</dbReference>
<dbReference type="EMBL" id="SHLA01000001">
    <property type="protein sequence ID" value="RZU62719.1"/>
    <property type="molecule type" value="Genomic_DNA"/>
</dbReference>
<reference evidence="1 2" key="1">
    <citation type="submission" date="2019-02" db="EMBL/GenBank/DDBJ databases">
        <title>Sequencing the genomes of 1000 actinobacteria strains.</title>
        <authorList>
            <person name="Klenk H.-P."/>
        </authorList>
    </citation>
    <scope>NUCLEOTIDE SEQUENCE [LARGE SCALE GENOMIC DNA]</scope>
    <source>
        <strain evidence="1 2">DSM 17364</strain>
    </source>
</reference>
<protein>
    <submittedName>
        <fullName evidence="1">Uncharacterized protein YjbI with pentapeptide repeats</fullName>
    </submittedName>
</protein>
<dbReference type="Pfam" id="PF00805">
    <property type="entry name" value="Pentapeptide"/>
    <property type="match status" value="2"/>
</dbReference>
<keyword evidence="2" id="KW-1185">Reference proteome</keyword>
<comment type="caution">
    <text evidence="1">The sequence shown here is derived from an EMBL/GenBank/DDBJ whole genome shotgun (WGS) entry which is preliminary data.</text>
</comment>
<dbReference type="InterPro" id="IPR001646">
    <property type="entry name" value="5peptide_repeat"/>
</dbReference>
<gene>
    <name evidence="1" type="ORF">EV380_2321</name>
</gene>
<dbReference type="Gene3D" id="2.160.20.80">
    <property type="entry name" value="E3 ubiquitin-protein ligase SopA"/>
    <property type="match status" value="1"/>
</dbReference>
<dbReference type="PANTHER" id="PTHR14136">
    <property type="entry name" value="BTB_POZ DOMAIN-CONTAINING PROTEIN KCTD9"/>
    <property type="match status" value="1"/>
</dbReference>
<name>A0A4Q8AGD6_9MICC</name>
<dbReference type="Proteomes" id="UP000292685">
    <property type="component" value="Unassembled WGS sequence"/>
</dbReference>
<dbReference type="AlphaFoldDB" id="A0A4Q8AGD6"/>
<proteinExistence type="predicted"/>
<dbReference type="SUPFAM" id="SSF141571">
    <property type="entry name" value="Pentapeptide repeat-like"/>
    <property type="match status" value="1"/>
</dbReference>